<keyword evidence="5" id="KW-0547">Nucleotide-binding</keyword>
<evidence type="ECO:0000256" key="8">
    <source>
        <dbReference type="ARBA" id="ARBA00023136"/>
    </source>
</evidence>
<keyword evidence="7 9" id="KW-1133">Transmembrane helix</keyword>
<dbReference type="InterPro" id="IPR036640">
    <property type="entry name" value="ABC1_TM_sf"/>
</dbReference>
<name>A0ABQ9EY65_TEGGR</name>
<evidence type="ECO:0000256" key="7">
    <source>
        <dbReference type="ARBA" id="ARBA00022989"/>
    </source>
</evidence>
<protein>
    <recommendedName>
        <fullName evidence="10">ABC transmembrane type-1 domain-containing protein</fullName>
    </recommendedName>
</protein>
<evidence type="ECO:0000256" key="9">
    <source>
        <dbReference type="SAM" id="Phobius"/>
    </source>
</evidence>
<dbReference type="SUPFAM" id="SSF90123">
    <property type="entry name" value="ABC transporter transmembrane region"/>
    <property type="match status" value="1"/>
</dbReference>
<keyword evidence="12" id="KW-1185">Reference proteome</keyword>
<comment type="subcellular location">
    <subcellularLocation>
        <location evidence="1">Endomembrane system</location>
        <topology evidence="1">Multi-pass membrane protein</topology>
    </subcellularLocation>
</comment>
<sequence>MLISYIQNKSNEYAWKGYVLAFSFYINAVVMYLVVYYNDINVDTLMMKLKSCLISAVYKKIVKFYTWESSFQKKITDIRNKELSVTKHFRYLNASYVLTLGLVPFLVSLVSFIIFIFYQEGNHLDAGKAFTALSLFDNLKFPLFMLPRLITRFVQVCIT</sequence>
<evidence type="ECO:0000259" key="10">
    <source>
        <dbReference type="PROSITE" id="PS50929"/>
    </source>
</evidence>
<gene>
    <name evidence="11" type="ORF">KUTeg_014115</name>
</gene>
<evidence type="ECO:0000256" key="5">
    <source>
        <dbReference type="ARBA" id="ARBA00022741"/>
    </source>
</evidence>
<dbReference type="InterPro" id="IPR050173">
    <property type="entry name" value="ABC_transporter_C-like"/>
</dbReference>
<feature type="transmembrane region" description="Helical" evidence="9">
    <location>
        <begin position="96"/>
        <end position="118"/>
    </location>
</feature>
<organism evidence="11 12">
    <name type="scientific">Tegillarca granosa</name>
    <name type="common">Malaysian cockle</name>
    <name type="synonym">Anadara granosa</name>
    <dbReference type="NCBI Taxonomy" id="220873"/>
    <lineage>
        <taxon>Eukaryota</taxon>
        <taxon>Metazoa</taxon>
        <taxon>Spiralia</taxon>
        <taxon>Lophotrochozoa</taxon>
        <taxon>Mollusca</taxon>
        <taxon>Bivalvia</taxon>
        <taxon>Autobranchia</taxon>
        <taxon>Pteriomorphia</taxon>
        <taxon>Arcoida</taxon>
        <taxon>Arcoidea</taxon>
        <taxon>Arcidae</taxon>
        <taxon>Tegillarca</taxon>
    </lineage>
</organism>
<dbReference type="PANTHER" id="PTHR24223:SF443">
    <property type="entry name" value="MULTIDRUG-RESISTANCE LIKE PROTEIN 1, ISOFORM I"/>
    <property type="match status" value="1"/>
</dbReference>
<dbReference type="PANTHER" id="PTHR24223">
    <property type="entry name" value="ATP-BINDING CASSETTE SUB-FAMILY C"/>
    <property type="match status" value="1"/>
</dbReference>
<dbReference type="PROSITE" id="PS50929">
    <property type="entry name" value="ABC_TM1F"/>
    <property type="match status" value="1"/>
</dbReference>
<comment type="caution">
    <text evidence="11">The sequence shown here is derived from an EMBL/GenBank/DDBJ whole genome shotgun (WGS) entry which is preliminary data.</text>
</comment>
<keyword evidence="3 9" id="KW-0812">Transmembrane</keyword>
<evidence type="ECO:0000256" key="4">
    <source>
        <dbReference type="ARBA" id="ARBA00022737"/>
    </source>
</evidence>
<accession>A0ABQ9EY65</accession>
<evidence type="ECO:0000313" key="11">
    <source>
        <dbReference type="EMBL" id="KAJ8309241.1"/>
    </source>
</evidence>
<dbReference type="Proteomes" id="UP001217089">
    <property type="component" value="Unassembled WGS sequence"/>
</dbReference>
<evidence type="ECO:0000256" key="3">
    <source>
        <dbReference type="ARBA" id="ARBA00022692"/>
    </source>
</evidence>
<proteinExistence type="predicted"/>
<keyword evidence="2" id="KW-0813">Transport</keyword>
<feature type="domain" description="ABC transmembrane type-1" evidence="10">
    <location>
        <begin position="60"/>
        <end position="155"/>
    </location>
</feature>
<keyword evidence="4" id="KW-0677">Repeat</keyword>
<evidence type="ECO:0000256" key="6">
    <source>
        <dbReference type="ARBA" id="ARBA00022840"/>
    </source>
</evidence>
<dbReference type="InterPro" id="IPR011527">
    <property type="entry name" value="ABC1_TM_dom"/>
</dbReference>
<evidence type="ECO:0000313" key="12">
    <source>
        <dbReference type="Proteomes" id="UP001217089"/>
    </source>
</evidence>
<feature type="transmembrane region" description="Helical" evidence="9">
    <location>
        <begin position="18"/>
        <end position="37"/>
    </location>
</feature>
<dbReference type="Gene3D" id="1.20.1560.10">
    <property type="entry name" value="ABC transporter type 1, transmembrane domain"/>
    <property type="match status" value="1"/>
</dbReference>
<evidence type="ECO:0000256" key="1">
    <source>
        <dbReference type="ARBA" id="ARBA00004127"/>
    </source>
</evidence>
<keyword evidence="8 9" id="KW-0472">Membrane</keyword>
<dbReference type="EMBL" id="JARBDR010000657">
    <property type="protein sequence ID" value="KAJ8309241.1"/>
    <property type="molecule type" value="Genomic_DNA"/>
</dbReference>
<reference evidence="11 12" key="1">
    <citation type="submission" date="2022-12" db="EMBL/GenBank/DDBJ databases">
        <title>Chromosome-level genome of Tegillarca granosa.</title>
        <authorList>
            <person name="Kim J."/>
        </authorList>
    </citation>
    <scope>NUCLEOTIDE SEQUENCE [LARGE SCALE GENOMIC DNA]</scope>
    <source>
        <strain evidence="11">Teg-2019</strain>
        <tissue evidence="11">Adductor muscle</tissue>
    </source>
</reference>
<evidence type="ECO:0000256" key="2">
    <source>
        <dbReference type="ARBA" id="ARBA00022448"/>
    </source>
</evidence>
<keyword evidence="6" id="KW-0067">ATP-binding</keyword>